<dbReference type="PANTHER" id="PTHR48079:SF6">
    <property type="entry name" value="NAD(P)-BINDING DOMAIN-CONTAINING PROTEIN-RELATED"/>
    <property type="match status" value="1"/>
</dbReference>
<dbReference type="STRING" id="1082479.SAMN05216241_11018"/>
<dbReference type="SUPFAM" id="SSF51735">
    <property type="entry name" value="NAD(P)-binding Rossmann-fold domains"/>
    <property type="match status" value="1"/>
</dbReference>
<dbReference type="OrthoDB" id="9801785at2"/>
<gene>
    <name evidence="2" type="ORF">SAMN05216241_11018</name>
</gene>
<organism evidence="2 3">
    <name type="scientific">Limimonas halophila</name>
    <dbReference type="NCBI Taxonomy" id="1082479"/>
    <lineage>
        <taxon>Bacteria</taxon>
        <taxon>Pseudomonadati</taxon>
        <taxon>Pseudomonadota</taxon>
        <taxon>Alphaproteobacteria</taxon>
        <taxon>Rhodospirillales</taxon>
        <taxon>Rhodovibrionaceae</taxon>
        <taxon>Limimonas</taxon>
    </lineage>
</organism>
<feature type="domain" description="NAD-dependent epimerase/dehydratase" evidence="1">
    <location>
        <begin position="7"/>
        <end position="230"/>
    </location>
</feature>
<evidence type="ECO:0000259" key="1">
    <source>
        <dbReference type="Pfam" id="PF01370"/>
    </source>
</evidence>
<evidence type="ECO:0000313" key="2">
    <source>
        <dbReference type="EMBL" id="SDG37121.1"/>
    </source>
</evidence>
<protein>
    <recommendedName>
        <fullName evidence="1">NAD-dependent epimerase/dehydratase domain-containing protein</fullName>
    </recommendedName>
</protein>
<sequence>MSQSTAFITGATGFVGQNLLEQLTLQGWQVTALHRPGADPEPLDRFHATPVEGDVRDPDSLHRAIPQGVDVVFHVAGNTSVWSRRDAQQWRVNVEGTQNLLAAARARGAGRVVHTSTWNVYAPELQARITEDSPKLGAESWIHYTRSKYAAEKAVHDAVAAGLDAVVVNPGHVIGRYDARAWGRLIRAAARGLVPLAPPGEGSFAHAEAVARAHIAAAEHGRTGANYLLGGADASFLDLVREAATLAHLRYVPGHTVPAPLFRLAGRVGALMGAVTRRDPGLTPEAAAITCTRAHIVSDRAERELGYEPADLHTMVADCYWWMRRHNAL</sequence>
<dbReference type="GO" id="GO:0004029">
    <property type="term" value="F:aldehyde dehydrogenase (NAD+) activity"/>
    <property type="evidence" value="ECO:0007669"/>
    <property type="project" value="TreeGrafter"/>
</dbReference>
<keyword evidence="3" id="KW-1185">Reference proteome</keyword>
<dbReference type="Proteomes" id="UP000199415">
    <property type="component" value="Unassembled WGS sequence"/>
</dbReference>
<dbReference type="InterPro" id="IPR051783">
    <property type="entry name" value="NAD(P)-dependent_oxidoreduct"/>
</dbReference>
<dbReference type="InterPro" id="IPR001509">
    <property type="entry name" value="Epimerase_deHydtase"/>
</dbReference>
<dbReference type="EMBL" id="FNCE01000010">
    <property type="protein sequence ID" value="SDG37121.1"/>
    <property type="molecule type" value="Genomic_DNA"/>
</dbReference>
<dbReference type="GO" id="GO:0005737">
    <property type="term" value="C:cytoplasm"/>
    <property type="evidence" value="ECO:0007669"/>
    <property type="project" value="TreeGrafter"/>
</dbReference>
<dbReference type="Pfam" id="PF01370">
    <property type="entry name" value="Epimerase"/>
    <property type="match status" value="1"/>
</dbReference>
<dbReference type="PANTHER" id="PTHR48079">
    <property type="entry name" value="PROTEIN YEEZ"/>
    <property type="match status" value="1"/>
</dbReference>
<dbReference type="InterPro" id="IPR036291">
    <property type="entry name" value="NAD(P)-bd_dom_sf"/>
</dbReference>
<dbReference type="AlphaFoldDB" id="A0A1G7TPJ6"/>
<reference evidence="2 3" key="1">
    <citation type="submission" date="2016-10" db="EMBL/GenBank/DDBJ databases">
        <authorList>
            <person name="de Groot N.N."/>
        </authorList>
    </citation>
    <scope>NUCLEOTIDE SEQUENCE [LARGE SCALE GENOMIC DNA]</scope>
    <source>
        <strain evidence="2 3">DSM 25584</strain>
    </source>
</reference>
<name>A0A1G7TPJ6_9PROT</name>
<accession>A0A1G7TPJ6</accession>
<proteinExistence type="predicted"/>
<dbReference type="RefSeq" id="WP_090021109.1">
    <property type="nucleotide sequence ID" value="NZ_FNCE01000010.1"/>
</dbReference>
<dbReference type="Gene3D" id="3.40.50.720">
    <property type="entry name" value="NAD(P)-binding Rossmann-like Domain"/>
    <property type="match status" value="1"/>
</dbReference>
<evidence type="ECO:0000313" key="3">
    <source>
        <dbReference type="Proteomes" id="UP000199415"/>
    </source>
</evidence>